<dbReference type="AlphaFoldDB" id="A0A177NC30"/>
<keyword evidence="3" id="KW-0812">Transmembrane</keyword>
<dbReference type="EMBL" id="LUUI01000101">
    <property type="protein sequence ID" value="OAI15616.1"/>
    <property type="molecule type" value="Genomic_DNA"/>
</dbReference>
<accession>A0A177NC30</accession>
<feature type="region of interest" description="Disordered" evidence="2">
    <location>
        <begin position="248"/>
        <end position="275"/>
    </location>
</feature>
<sequence>MNLELETEAPNDTDPDIRQREWRSVPHWLKLAGGGLAALLVMLLFWVGMTHIDPHKPKSMFDVEKQVDYQANLGNDLKIAPATPVVLTPAEASDDSDSPAAADIKSRPLAAANQQIAALTQAITLLKTALADQISQSEAWQSQQTDLMRTVQQQLTAQTTKLEQLEAQLKQNTVAKTKPVKRPNSKSAKHQKRRVKLKVPFDLVSIDQWGDQAYPVLRHNGQWHEKTSGQSLLEWRIDSINRDTQTLTVKNPQGHSQTLSITSNVNRQDGSLNGD</sequence>
<reference evidence="4 5" key="1">
    <citation type="submission" date="2016-03" db="EMBL/GenBank/DDBJ databases">
        <authorList>
            <person name="Ploux O."/>
        </authorList>
    </citation>
    <scope>NUCLEOTIDE SEQUENCE [LARGE SCALE GENOMIC DNA]</scope>
    <source>
        <strain evidence="4 5">R-45370</strain>
    </source>
</reference>
<feature type="compositionally biased region" description="Basic residues" evidence="2">
    <location>
        <begin position="178"/>
        <end position="194"/>
    </location>
</feature>
<dbReference type="OrthoDB" id="6360863at2"/>
<evidence type="ECO:0000256" key="3">
    <source>
        <dbReference type="SAM" id="Phobius"/>
    </source>
</evidence>
<feature type="coiled-coil region" evidence="1">
    <location>
        <begin position="109"/>
        <end position="168"/>
    </location>
</feature>
<dbReference type="STRING" id="980561.A1359_09390"/>
<evidence type="ECO:0000313" key="4">
    <source>
        <dbReference type="EMBL" id="OAI15616.1"/>
    </source>
</evidence>
<dbReference type="Proteomes" id="UP000078476">
    <property type="component" value="Unassembled WGS sequence"/>
</dbReference>
<keyword evidence="5" id="KW-1185">Reference proteome</keyword>
<keyword evidence="3" id="KW-0472">Membrane</keyword>
<evidence type="ECO:0000256" key="1">
    <source>
        <dbReference type="SAM" id="Coils"/>
    </source>
</evidence>
<gene>
    <name evidence="4" type="ORF">A1359_09390</name>
</gene>
<proteinExistence type="predicted"/>
<feature type="transmembrane region" description="Helical" evidence="3">
    <location>
        <begin position="28"/>
        <end position="49"/>
    </location>
</feature>
<dbReference type="RefSeq" id="WP_066982078.1">
    <property type="nucleotide sequence ID" value="NZ_LUUI01000101.1"/>
</dbReference>
<protein>
    <submittedName>
        <fullName evidence="4">Uncharacterized protein</fullName>
    </submittedName>
</protein>
<organism evidence="4 5">
    <name type="scientific">Methylomonas lenta</name>
    <dbReference type="NCBI Taxonomy" id="980561"/>
    <lineage>
        <taxon>Bacteria</taxon>
        <taxon>Pseudomonadati</taxon>
        <taxon>Pseudomonadota</taxon>
        <taxon>Gammaproteobacteria</taxon>
        <taxon>Methylococcales</taxon>
        <taxon>Methylococcaceae</taxon>
        <taxon>Methylomonas</taxon>
    </lineage>
</organism>
<comment type="caution">
    <text evidence="4">The sequence shown here is derived from an EMBL/GenBank/DDBJ whole genome shotgun (WGS) entry which is preliminary data.</text>
</comment>
<keyword evidence="1" id="KW-0175">Coiled coil</keyword>
<evidence type="ECO:0000256" key="2">
    <source>
        <dbReference type="SAM" id="MobiDB-lite"/>
    </source>
</evidence>
<evidence type="ECO:0000313" key="5">
    <source>
        <dbReference type="Proteomes" id="UP000078476"/>
    </source>
</evidence>
<feature type="region of interest" description="Disordered" evidence="2">
    <location>
        <begin position="174"/>
        <end position="194"/>
    </location>
</feature>
<name>A0A177NC30_9GAMM</name>
<keyword evidence="3" id="KW-1133">Transmembrane helix</keyword>